<protein>
    <submittedName>
        <fullName evidence="2">Uncharacterized protein</fullName>
    </submittedName>
</protein>
<feature type="region of interest" description="Disordered" evidence="1">
    <location>
        <begin position="1"/>
        <end position="20"/>
    </location>
</feature>
<organism evidence="2 3">
    <name type="scientific">Herbaspirillum chlorophenolicum</name>
    <dbReference type="NCBI Taxonomy" id="211589"/>
    <lineage>
        <taxon>Bacteria</taxon>
        <taxon>Pseudomonadati</taxon>
        <taxon>Pseudomonadota</taxon>
        <taxon>Betaproteobacteria</taxon>
        <taxon>Burkholderiales</taxon>
        <taxon>Oxalobacteraceae</taxon>
        <taxon>Herbaspirillum</taxon>
    </lineage>
</organism>
<accession>A0ABW8F149</accession>
<evidence type="ECO:0000313" key="3">
    <source>
        <dbReference type="Proteomes" id="UP001617427"/>
    </source>
</evidence>
<sequence>NKSWGAGFSDGRDVGRLEGPTAAEVRREALEEESPNAEMNKAVSTLRWILNKSSEQCGTRADTLFDKTHATDCTTNRQHLEWLWSYLQSSAAQQEGGEA</sequence>
<comment type="caution">
    <text evidence="2">The sequence shown here is derived from an EMBL/GenBank/DDBJ whole genome shotgun (WGS) entry which is preliminary data.</text>
</comment>
<feature type="non-terminal residue" evidence="2">
    <location>
        <position position="1"/>
    </location>
</feature>
<gene>
    <name evidence="2" type="ORF">ACIPEN_14400</name>
</gene>
<proteinExistence type="predicted"/>
<keyword evidence="3" id="KW-1185">Reference proteome</keyword>
<name>A0ABW8F149_9BURK</name>
<dbReference type="Proteomes" id="UP001617427">
    <property type="component" value="Unassembled WGS sequence"/>
</dbReference>
<reference evidence="2 3" key="1">
    <citation type="submission" date="2024-10" db="EMBL/GenBank/DDBJ databases">
        <title>The Natural Products Discovery Center: Release of the First 8490 Sequenced Strains for Exploring Actinobacteria Biosynthetic Diversity.</title>
        <authorList>
            <person name="Kalkreuter E."/>
            <person name="Kautsar S.A."/>
            <person name="Yang D."/>
            <person name="Bader C.D."/>
            <person name="Teijaro C.N."/>
            <person name="Fluegel L."/>
            <person name="Davis C.M."/>
            <person name="Simpson J.R."/>
            <person name="Lauterbach L."/>
            <person name="Steele A.D."/>
            <person name="Gui C."/>
            <person name="Meng S."/>
            <person name="Li G."/>
            <person name="Viehrig K."/>
            <person name="Ye F."/>
            <person name="Su P."/>
            <person name="Kiefer A.F."/>
            <person name="Nichols A."/>
            <person name="Cepeda A.J."/>
            <person name="Yan W."/>
            <person name="Fan B."/>
            <person name="Jiang Y."/>
            <person name="Adhikari A."/>
            <person name="Zheng C.-J."/>
            <person name="Schuster L."/>
            <person name="Cowan T.M."/>
            <person name="Smanski M.J."/>
            <person name="Chevrette M.G."/>
            <person name="De Carvalho L.P.S."/>
            <person name="Shen B."/>
        </authorList>
    </citation>
    <scope>NUCLEOTIDE SEQUENCE [LARGE SCALE GENOMIC DNA]</scope>
    <source>
        <strain evidence="2 3">NPDC087045</strain>
    </source>
</reference>
<evidence type="ECO:0000256" key="1">
    <source>
        <dbReference type="SAM" id="MobiDB-lite"/>
    </source>
</evidence>
<dbReference type="EMBL" id="JBIUZV010000008">
    <property type="protein sequence ID" value="MFJ3047018.1"/>
    <property type="molecule type" value="Genomic_DNA"/>
</dbReference>
<evidence type="ECO:0000313" key="2">
    <source>
        <dbReference type="EMBL" id="MFJ3047018.1"/>
    </source>
</evidence>
<dbReference type="RefSeq" id="WP_402701446.1">
    <property type="nucleotide sequence ID" value="NZ_JBIUZV010000008.1"/>
</dbReference>